<sequence>MNWLALVGGVVKLLLAITALLAQRRAISAAEADLTTQNLQTAHAQIHKALEARRHVRDLHRTGRLPPSDGFRRD</sequence>
<protein>
    <submittedName>
        <fullName evidence="1">Uncharacterized protein</fullName>
    </submittedName>
</protein>
<evidence type="ECO:0000313" key="1">
    <source>
        <dbReference type="EMBL" id="CAB4159032.1"/>
    </source>
</evidence>
<name>A0A6J5NJZ0_9CAUD</name>
<dbReference type="EMBL" id="LR796682">
    <property type="protein sequence ID" value="CAB4159032.1"/>
    <property type="molecule type" value="Genomic_DNA"/>
</dbReference>
<organism evidence="1">
    <name type="scientific">uncultured Caudovirales phage</name>
    <dbReference type="NCBI Taxonomy" id="2100421"/>
    <lineage>
        <taxon>Viruses</taxon>
        <taxon>Duplodnaviria</taxon>
        <taxon>Heunggongvirae</taxon>
        <taxon>Uroviricota</taxon>
        <taxon>Caudoviricetes</taxon>
        <taxon>Peduoviridae</taxon>
        <taxon>Maltschvirus</taxon>
        <taxon>Maltschvirus maltsch</taxon>
    </lineage>
</organism>
<proteinExistence type="predicted"/>
<accession>A0A6J5NJZ0</accession>
<gene>
    <name evidence="1" type="ORF">UFOVP706_50</name>
</gene>
<reference evidence="1" key="1">
    <citation type="submission" date="2020-04" db="EMBL/GenBank/DDBJ databases">
        <authorList>
            <person name="Chiriac C."/>
            <person name="Salcher M."/>
            <person name="Ghai R."/>
            <person name="Kavagutti S V."/>
        </authorList>
    </citation>
    <scope>NUCLEOTIDE SEQUENCE</scope>
</reference>